<dbReference type="Proteomes" id="UP000237000">
    <property type="component" value="Unassembled WGS sequence"/>
</dbReference>
<sequence>IHLRYLSLYQRYGLIKLPETMCNLFNLQTLELRESVSALPKGIGKLVNLRHLYLGRPMFLPKELGNLTLLETLDFVSITSGSSALSKEVMKLDDFSKLKHLKGRLAIHIGKVEDVEEAESAQLKNKERLVHLVLNLYGSCTLEPACKAVLLLEGLQPHPNLKHLEICSYYGIEVFPSWMISLTNLKTLVLERGRNCEFLGAFGKLPSLESLTVSVMAKVKKVGLEFLGIEADGDATWKMETCSAIISFPKLKQLEFFDLSSWEEWESESCTGSSLGKVDLSCFTIMPSLVSLKISWCYDLKPPLPAFLRKTPLQKLTINCCKYLEQRCQEGMRTDDLVKILTSITSESITEDTVGVSEMTEATTSRDKISPEQEQEITPVH</sequence>
<feature type="region of interest" description="Disordered" evidence="2">
    <location>
        <begin position="355"/>
        <end position="381"/>
    </location>
</feature>
<name>A0A2P5F440_TREOI</name>
<dbReference type="AlphaFoldDB" id="A0A2P5F440"/>
<gene>
    <name evidence="4" type="ORF">TorRG33x02_116570</name>
</gene>
<feature type="non-terminal residue" evidence="4">
    <location>
        <position position="1"/>
    </location>
</feature>
<evidence type="ECO:0000259" key="3">
    <source>
        <dbReference type="Pfam" id="PF23598"/>
    </source>
</evidence>
<evidence type="ECO:0000256" key="1">
    <source>
        <dbReference type="ARBA" id="ARBA00022737"/>
    </source>
</evidence>
<dbReference type="InParanoid" id="A0A2P5F440"/>
<keyword evidence="5" id="KW-1185">Reference proteome</keyword>
<keyword evidence="1" id="KW-0677">Repeat</keyword>
<organism evidence="4 5">
    <name type="scientific">Trema orientale</name>
    <name type="common">Charcoal tree</name>
    <name type="synonym">Celtis orientalis</name>
    <dbReference type="NCBI Taxonomy" id="63057"/>
    <lineage>
        <taxon>Eukaryota</taxon>
        <taxon>Viridiplantae</taxon>
        <taxon>Streptophyta</taxon>
        <taxon>Embryophyta</taxon>
        <taxon>Tracheophyta</taxon>
        <taxon>Spermatophyta</taxon>
        <taxon>Magnoliopsida</taxon>
        <taxon>eudicotyledons</taxon>
        <taxon>Gunneridae</taxon>
        <taxon>Pentapetalae</taxon>
        <taxon>rosids</taxon>
        <taxon>fabids</taxon>
        <taxon>Rosales</taxon>
        <taxon>Cannabaceae</taxon>
        <taxon>Trema</taxon>
    </lineage>
</organism>
<comment type="caution">
    <text evidence="4">The sequence shown here is derived from an EMBL/GenBank/DDBJ whole genome shotgun (WGS) entry which is preliminary data.</text>
</comment>
<dbReference type="EMBL" id="JXTC01000064">
    <property type="protein sequence ID" value="PON92563.1"/>
    <property type="molecule type" value="Genomic_DNA"/>
</dbReference>
<dbReference type="Pfam" id="PF23598">
    <property type="entry name" value="LRR_14"/>
    <property type="match status" value="1"/>
</dbReference>
<dbReference type="PANTHER" id="PTHR47186">
    <property type="entry name" value="LEUCINE-RICH REPEAT-CONTAINING PROTEIN 57"/>
    <property type="match status" value="1"/>
</dbReference>
<proteinExistence type="predicted"/>
<evidence type="ECO:0000313" key="5">
    <source>
        <dbReference type="Proteomes" id="UP000237000"/>
    </source>
</evidence>
<evidence type="ECO:0000256" key="2">
    <source>
        <dbReference type="SAM" id="MobiDB-lite"/>
    </source>
</evidence>
<dbReference type="InterPro" id="IPR032675">
    <property type="entry name" value="LRR_dom_sf"/>
</dbReference>
<dbReference type="Gene3D" id="3.80.10.10">
    <property type="entry name" value="Ribonuclease Inhibitor"/>
    <property type="match status" value="1"/>
</dbReference>
<evidence type="ECO:0000313" key="4">
    <source>
        <dbReference type="EMBL" id="PON92563.1"/>
    </source>
</evidence>
<reference evidence="5" key="1">
    <citation type="submission" date="2016-06" db="EMBL/GenBank/DDBJ databases">
        <title>Parallel loss of symbiosis genes in relatives of nitrogen-fixing non-legume Parasponia.</title>
        <authorList>
            <person name="Van Velzen R."/>
            <person name="Holmer R."/>
            <person name="Bu F."/>
            <person name="Rutten L."/>
            <person name="Van Zeijl A."/>
            <person name="Liu W."/>
            <person name="Santuari L."/>
            <person name="Cao Q."/>
            <person name="Sharma T."/>
            <person name="Shen D."/>
            <person name="Roswanjaya Y."/>
            <person name="Wardhani T."/>
            <person name="Kalhor M.S."/>
            <person name="Jansen J."/>
            <person name="Van den Hoogen J."/>
            <person name="Gungor B."/>
            <person name="Hartog M."/>
            <person name="Hontelez J."/>
            <person name="Verver J."/>
            <person name="Yang W.-C."/>
            <person name="Schijlen E."/>
            <person name="Repin R."/>
            <person name="Schilthuizen M."/>
            <person name="Schranz E."/>
            <person name="Heidstra R."/>
            <person name="Miyata K."/>
            <person name="Fedorova E."/>
            <person name="Kohlen W."/>
            <person name="Bisseling T."/>
            <person name="Smit S."/>
            <person name="Geurts R."/>
        </authorList>
    </citation>
    <scope>NUCLEOTIDE SEQUENCE [LARGE SCALE GENOMIC DNA]</scope>
    <source>
        <strain evidence="5">cv. RG33-2</strain>
    </source>
</reference>
<dbReference type="InterPro" id="IPR055414">
    <property type="entry name" value="LRR_R13L4/SHOC2-like"/>
</dbReference>
<dbReference type="PANTHER" id="PTHR47186:SF30">
    <property type="entry name" value="EF-HAND DOMAIN-CONTAINING PROTEIN"/>
    <property type="match status" value="1"/>
</dbReference>
<protein>
    <submittedName>
        <fullName evidence="4">LRR domain containing protein</fullName>
    </submittedName>
</protein>
<accession>A0A2P5F440</accession>
<dbReference type="SUPFAM" id="SSF52058">
    <property type="entry name" value="L domain-like"/>
    <property type="match status" value="1"/>
</dbReference>
<dbReference type="OrthoDB" id="1752188at2759"/>
<feature type="domain" description="Disease resistance R13L4/SHOC-2-like LRR" evidence="3">
    <location>
        <begin position="1"/>
        <end position="259"/>
    </location>
</feature>